<evidence type="ECO:0000256" key="12">
    <source>
        <dbReference type="ARBA" id="ARBA00032401"/>
    </source>
</evidence>
<reference evidence="16" key="1">
    <citation type="submission" date="2016-11" db="EMBL/GenBank/DDBJ databases">
        <authorList>
            <person name="Varghese N."/>
            <person name="Submissions S."/>
        </authorList>
    </citation>
    <scope>NUCLEOTIDE SEQUENCE [LARGE SCALE GENOMIC DNA]</scope>
    <source>
        <strain evidence="16">DSM 100564</strain>
    </source>
</reference>
<dbReference type="Proteomes" id="UP000183982">
    <property type="component" value="Unassembled WGS sequence"/>
</dbReference>
<evidence type="ECO:0000313" key="16">
    <source>
        <dbReference type="Proteomes" id="UP000183982"/>
    </source>
</evidence>
<name>A0A1M6SDL1_9RHOB</name>
<sequence>MLQSRITPSLLMRDRGLVKTRQFKDDKYVGDPLNAVKIYNEKEVDELVFFDIDATVEKSTPDMNFLGTIAKESRMPLCYGGGISDAEQAADIVKIGFEKVSVSAAALVRPDLINEMANRIGRQSVVVTIDVKKSLLGGYSIYSHNGTRKHKPKLADFIAEATDRGAGEIVINSIDRDGMMQGYDLTLARLARDNTTSPLTILGGAGTSKHMAELIENVGIVGAAAGSMFVFKGPYRAVLISYARP</sequence>
<evidence type="ECO:0000256" key="14">
    <source>
        <dbReference type="RuleBase" id="RU003657"/>
    </source>
</evidence>
<keyword evidence="16" id="KW-1185">Reference proteome</keyword>
<evidence type="ECO:0000256" key="1">
    <source>
        <dbReference type="ARBA" id="ARBA00005091"/>
    </source>
</evidence>
<dbReference type="InterPro" id="IPR011060">
    <property type="entry name" value="RibuloseP-bd_barrel"/>
</dbReference>
<dbReference type="GO" id="GO:0016829">
    <property type="term" value="F:lyase activity"/>
    <property type="evidence" value="ECO:0007669"/>
    <property type="project" value="UniProtKB-KW"/>
</dbReference>
<dbReference type="InterPro" id="IPR004651">
    <property type="entry name" value="HisF"/>
</dbReference>
<dbReference type="PANTHER" id="PTHR21235:SF2">
    <property type="entry name" value="IMIDAZOLE GLYCEROL PHOSPHATE SYNTHASE HISHF"/>
    <property type="match status" value="1"/>
</dbReference>
<dbReference type="AlphaFoldDB" id="A0A1M6SDL1"/>
<comment type="catalytic activity">
    <reaction evidence="13">
        <text>5-[(5-phospho-1-deoxy-D-ribulos-1-ylimino)methylamino]-1-(5-phospho-beta-D-ribosyl)imidazole-4-carboxamide + L-glutamine = D-erythro-1-(imidazol-4-yl)glycerol 3-phosphate + 5-amino-1-(5-phospho-beta-D-ribosyl)imidazole-4-carboxamide + L-glutamate + H(+)</text>
        <dbReference type="Rhea" id="RHEA:24793"/>
        <dbReference type="ChEBI" id="CHEBI:15378"/>
        <dbReference type="ChEBI" id="CHEBI:29985"/>
        <dbReference type="ChEBI" id="CHEBI:58278"/>
        <dbReference type="ChEBI" id="CHEBI:58359"/>
        <dbReference type="ChEBI" id="CHEBI:58475"/>
        <dbReference type="ChEBI" id="CHEBI:58525"/>
        <dbReference type="EC" id="4.3.2.10"/>
    </reaction>
</comment>
<dbReference type="EC" id="4.3.2.10" evidence="4"/>
<evidence type="ECO:0000313" key="15">
    <source>
        <dbReference type="EMBL" id="SHK42852.1"/>
    </source>
</evidence>
<dbReference type="SUPFAM" id="SSF51366">
    <property type="entry name" value="Ribulose-phoshate binding barrel"/>
    <property type="match status" value="1"/>
</dbReference>
<dbReference type="GO" id="GO:0000107">
    <property type="term" value="F:imidazoleglycerol-phosphate synthase activity"/>
    <property type="evidence" value="ECO:0007669"/>
    <property type="project" value="InterPro"/>
</dbReference>
<evidence type="ECO:0000256" key="13">
    <source>
        <dbReference type="ARBA" id="ARBA00047838"/>
    </source>
</evidence>
<evidence type="ECO:0000256" key="7">
    <source>
        <dbReference type="ARBA" id="ARBA00023102"/>
    </source>
</evidence>
<dbReference type="STRING" id="1470563.SAMN05444000_1294"/>
<dbReference type="NCBIfam" id="NF038364">
    <property type="entry name" value="AglZ_HisF2_fam"/>
    <property type="match status" value="1"/>
</dbReference>
<dbReference type="EMBL" id="FQZQ01000029">
    <property type="protein sequence ID" value="SHK42852.1"/>
    <property type="molecule type" value="Genomic_DNA"/>
</dbReference>
<evidence type="ECO:0000256" key="8">
    <source>
        <dbReference type="ARBA" id="ARBA00023239"/>
    </source>
</evidence>
<keyword evidence="8" id="KW-0456">Lyase</keyword>
<comment type="function">
    <text evidence="9">IGPS catalyzes the conversion of PRFAR and glutamine to IGP, AICAR and glutamate. The HisF subunit catalyzes the cyclization activity that produces IGP and AICAR from PRFAR using the ammonia provided by the HisH subunit.</text>
</comment>
<keyword evidence="6 14" id="KW-0028">Amino-acid biosynthesis</keyword>
<dbReference type="Gene3D" id="3.20.20.70">
    <property type="entry name" value="Aldolase class I"/>
    <property type="match status" value="1"/>
</dbReference>
<evidence type="ECO:0000256" key="2">
    <source>
        <dbReference type="ARBA" id="ARBA00009667"/>
    </source>
</evidence>
<keyword evidence="7 14" id="KW-0368">Histidine biosynthesis</keyword>
<proteinExistence type="inferred from homology"/>
<evidence type="ECO:0000256" key="3">
    <source>
        <dbReference type="ARBA" id="ARBA00011152"/>
    </source>
</evidence>
<dbReference type="GO" id="GO:0000105">
    <property type="term" value="P:L-histidine biosynthetic process"/>
    <property type="evidence" value="ECO:0007669"/>
    <property type="project" value="UniProtKB-UniPathway"/>
</dbReference>
<comment type="similarity">
    <text evidence="2 14">Belongs to the HisA/HisF family.</text>
</comment>
<gene>
    <name evidence="15" type="ORF">SAMN05444000_1294</name>
</gene>
<comment type="pathway">
    <text evidence="1">Amino-acid biosynthesis; L-histidine biosynthesis; L-histidine from 5-phospho-alpha-D-ribose 1-diphosphate: step 5/9.</text>
</comment>
<evidence type="ECO:0000256" key="5">
    <source>
        <dbReference type="ARBA" id="ARBA00016318"/>
    </source>
</evidence>
<dbReference type="PANTHER" id="PTHR21235">
    <property type="entry name" value="IMIDAZOLE GLYCEROL PHOSPHATE SYNTHASE SUBUNIT HISF/H IGP SYNTHASE SUBUNIT HISF/H"/>
    <property type="match status" value="1"/>
</dbReference>
<evidence type="ECO:0000256" key="10">
    <source>
        <dbReference type="ARBA" id="ARBA00030264"/>
    </source>
</evidence>
<evidence type="ECO:0000256" key="11">
    <source>
        <dbReference type="ARBA" id="ARBA00031409"/>
    </source>
</evidence>
<protein>
    <recommendedName>
        <fullName evidence="5">Imidazole glycerol phosphate synthase subunit HisF</fullName>
        <ecNumber evidence="4">4.3.2.10</ecNumber>
    </recommendedName>
    <alternativeName>
        <fullName evidence="10">IGP synthase cyclase subunit</fullName>
    </alternativeName>
    <alternativeName>
        <fullName evidence="11">IGP synthase subunit HisF</fullName>
    </alternativeName>
    <alternativeName>
        <fullName evidence="12">ImGP synthase subunit HisF</fullName>
    </alternativeName>
</protein>
<dbReference type="InterPro" id="IPR050064">
    <property type="entry name" value="IGPS_HisA/HisF"/>
</dbReference>
<comment type="subunit">
    <text evidence="3">Heterodimer of HisH and HisF.</text>
</comment>
<dbReference type="OrthoDB" id="9781903at2"/>
<dbReference type="CDD" id="cd04731">
    <property type="entry name" value="HisF"/>
    <property type="match status" value="1"/>
</dbReference>
<dbReference type="RefSeq" id="WP_073256345.1">
    <property type="nucleotide sequence ID" value="NZ_FQZQ01000029.1"/>
</dbReference>
<evidence type="ECO:0000256" key="4">
    <source>
        <dbReference type="ARBA" id="ARBA00012809"/>
    </source>
</evidence>
<dbReference type="InterPro" id="IPR006062">
    <property type="entry name" value="His_biosynth"/>
</dbReference>
<evidence type="ECO:0000256" key="9">
    <source>
        <dbReference type="ARBA" id="ARBA00025475"/>
    </source>
</evidence>
<organism evidence="15 16">
    <name type="scientific">Shimia gijangensis</name>
    <dbReference type="NCBI Taxonomy" id="1470563"/>
    <lineage>
        <taxon>Bacteria</taxon>
        <taxon>Pseudomonadati</taxon>
        <taxon>Pseudomonadota</taxon>
        <taxon>Alphaproteobacteria</taxon>
        <taxon>Rhodobacterales</taxon>
        <taxon>Roseobacteraceae</taxon>
    </lineage>
</organism>
<dbReference type="InterPro" id="IPR013785">
    <property type="entry name" value="Aldolase_TIM"/>
</dbReference>
<dbReference type="Pfam" id="PF00977">
    <property type="entry name" value="His_biosynth"/>
    <property type="match status" value="1"/>
</dbReference>
<dbReference type="UniPathway" id="UPA00031">
    <property type="reaction ID" value="UER00010"/>
</dbReference>
<evidence type="ECO:0000256" key="6">
    <source>
        <dbReference type="ARBA" id="ARBA00022605"/>
    </source>
</evidence>
<accession>A0A1M6SDL1</accession>